<comment type="caution">
    <text evidence="7">The sequence shown here is derived from an EMBL/GenBank/DDBJ whole genome shotgun (WGS) entry which is preliminary data.</text>
</comment>
<evidence type="ECO:0000313" key="7">
    <source>
        <dbReference type="EMBL" id="POY71129.1"/>
    </source>
</evidence>
<name>A0A2S5B2X6_9BASI</name>
<keyword evidence="8" id="KW-1185">Reference proteome</keyword>
<dbReference type="SUPFAM" id="SSF103481">
    <property type="entry name" value="Multidrug resistance efflux transporter EmrE"/>
    <property type="match status" value="1"/>
</dbReference>
<feature type="transmembrane region" description="Helical" evidence="6">
    <location>
        <begin position="72"/>
        <end position="91"/>
    </location>
</feature>
<proteinExistence type="predicted"/>
<feature type="transmembrane region" description="Helical" evidence="6">
    <location>
        <begin position="166"/>
        <end position="186"/>
    </location>
</feature>
<dbReference type="Pfam" id="PF05653">
    <property type="entry name" value="Mg_trans_NIPA"/>
    <property type="match status" value="1"/>
</dbReference>
<feature type="transmembrane region" description="Helical" evidence="6">
    <location>
        <begin position="97"/>
        <end position="119"/>
    </location>
</feature>
<comment type="subcellular location">
    <subcellularLocation>
        <location evidence="1">Membrane</location>
        <topology evidence="1">Multi-pass membrane protein</topology>
    </subcellularLocation>
</comment>
<feature type="transmembrane region" description="Helical" evidence="6">
    <location>
        <begin position="290"/>
        <end position="312"/>
    </location>
</feature>
<reference evidence="7 8" key="1">
    <citation type="journal article" date="2018" name="Front. Microbiol.">
        <title>Prospects for Fungal Bioremediation of Acidic Radioactive Waste Sites: Characterization and Genome Sequence of Rhodotorula taiwanensis MD1149.</title>
        <authorList>
            <person name="Tkavc R."/>
            <person name="Matrosova V.Y."/>
            <person name="Grichenko O.E."/>
            <person name="Gostincar C."/>
            <person name="Volpe R.P."/>
            <person name="Klimenkova P."/>
            <person name="Gaidamakova E.K."/>
            <person name="Zhou C.E."/>
            <person name="Stewart B.J."/>
            <person name="Lyman M.G."/>
            <person name="Malfatti S.A."/>
            <person name="Rubinfeld B."/>
            <person name="Courtot M."/>
            <person name="Singh J."/>
            <person name="Dalgard C.L."/>
            <person name="Hamilton T."/>
            <person name="Frey K.G."/>
            <person name="Gunde-Cimerman N."/>
            <person name="Dugan L."/>
            <person name="Daly M.J."/>
        </authorList>
    </citation>
    <scope>NUCLEOTIDE SEQUENCE [LARGE SCALE GENOMIC DNA]</scope>
    <source>
        <strain evidence="7 8">MD1149</strain>
    </source>
</reference>
<keyword evidence="2 6" id="KW-0812">Transmembrane</keyword>
<dbReference type="Gene3D" id="1.10.3730.20">
    <property type="match status" value="1"/>
</dbReference>
<evidence type="ECO:0000256" key="2">
    <source>
        <dbReference type="ARBA" id="ARBA00022692"/>
    </source>
</evidence>
<dbReference type="InterPro" id="IPR008521">
    <property type="entry name" value="Mg_trans_NIPA"/>
</dbReference>
<evidence type="ECO:0000313" key="8">
    <source>
        <dbReference type="Proteomes" id="UP000237144"/>
    </source>
</evidence>
<dbReference type="Proteomes" id="UP000237144">
    <property type="component" value="Unassembled WGS sequence"/>
</dbReference>
<dbReference type="GO" id="GO:0016020">
    <property type="term" value="C:membrane"/>
    <property type="evidence" value="ECO:0007669"/>
    <property type="project" value="UniProtKB-SubCell"/>
</dbReference>
<dbReference type="GO" id="GO:0015095">
    <property type="term" value="F:magnesium ion transmembrane transporter activity"/>
    <property type="evidence" value="ECO:0007669"/>
    <property type="project" value="InterPro"/>
</dbReference>
<feature type="transmembrane region" description="Helical" evidence="6">
    <location>
        <begin position="30"/>
        <end position="46"/>
    </location>
</feature>
<feature type="compositionally biased region" description="Basic and acidic residues" evidence="5">
    <location>
        <begin position="655"/>
        <end position="670"/>
    </location>
</feature>
<dbReference type="PANTHER" id="PTHR12570">
    <property type="match status" value="1"/>
</dbReference>
<evidence type="ECO:0000256" key="1">
    <source>
        <dbReference type="ARBA" id="ARBA00004141"/>
    </source>
</evidence>
<dbReference type="AlphaFoldDB" id="A0A2S5B2X6"/>
<gene>
    <name evidence="7" type="ORF">BMF94_5886</name>
</gene>
<sequence length="684" mass="73364">MASTTASASASASAAANSSAQPASYKVIGVLLAVGSGLLIGGSFILKKKGLQAAQRKSGAAKGEGHEYLKSWLWWTGMITMVIGELCNLIAYSFTDAILVTPMGSLAVVTSGILAHFILQERLTTFGWLGSTLSILGSVIIALNGPSEGTSTSIQAFQKKFLSVGFLVWGSLCLVSAACMIFFVAPKYGKKNMLVYIGICSLLGGLSVACTSGLGGAILASIRGTAHTWNQWFTYFLLAFCVTTLLLEINYLNKALELFNSASVTAAYYVIFTSCTLVTSIILAQGFHGASIVSIITLILGFLVIVVGVALLQLSKVEPEEVKAGMLDGKTSLLLSAVRADSAHHAQGEDDPGIDAIRGVSGVAGTIHRAISMRSRGSRRSTNRTMTDPFHPEEHGMRQRGRNGAPGAMWSGPAEEAGMGEVRRYDLRDEPVHFTEEPLPMSATGSSVLTPFNSLPTPPNDTRSRANSAIQFSDTDQVHRYTAKWKKKGGDSHHLELKRPLGAHEHGTTPPASGDIVSANIPPESQGDFSAARSGSLFASPAYRDPYSEEAAEDLGALSPSSRNRGQSFADRLGHVFSASPKQAHPPFDFEPPEVRSPPLSATKQRFAALSPFRGGGRDRSSERKSSGEQEHRVPHPRGPRDMQARDEEEALFYKNDDAFDDKSDDEHVHMGGRVEQYDSRDEL</sequence>
<feature type="compositionally biased region" description="Polar residues" evidence="5">
    <location>
        <begin position="443"/>
        <end position="455"/>
    </location>
</feature>
<feature type="transmembrane region" description="Helical" evidence="6">
    <location>
        <begin position="126"/>
        <end position="146"/>
    </location>
</feature>
<feature type="transmembrane region" description="Helical" evidence="6">
    <location>
        <begin position="264"/>
        <end position="284"/>
    </location>
</feature>
<keyword evidence="4 6" id="KW-0472">Membrane</keyword>
<dbReference type="InterPro" id="IPR037185">
    <property type="entry name" value="EmrE-like"/>
</dbReference>
<dbReference type="OrthoDB" id="6428174at2759"/>
<accession>A0A2S5B2X6</accession>
<feature type="region of interest" description="Disordered" evidence="5">
    <location>
        <begin position="373"/>
        <end position="404"/>
    </location>
</feature>
<evidence type="ECO:0008006" key="9">
    <source>
        <dbReference type="Google" id="ProtNLM"/>
    </source>
</evidence>
<feature type="compositionally biased region" description="Basic and acidic residues" evidence="5">
    <location>
        <begin position="616"/>
        <end position="646"/>
    </location>
</feature>
<protein>
    <recommendedName>
        <fullName evidence="9">DUF803-domain-containing protein</fullName>
    </recommendedName>
</protein>
<evidence type="ECO:0000256" key="4">
    <source>
        <dbReference type="ARBA" id="ARBA00023136"/>
    </source>
</evidence>
<keyword evidence="3 6" id="KW-1133">Transmembrane helix</keyword>
<evidence type="ECO:0000256" key="5">
    <source>
        <dbReference type="SAM" id="MobiDB-lite"/>
    </source>
</evidence>
<organism evidence="7 8">
    <name type="scientific">Rhodotorula taiwanensis</name>
    <dbReference type="NCBI Taxonomy" id="741276"/>
    <lineage>
        <taxon>Eukaryota</taxon>
        <taxon>Fungi</taxon>
        <taxon>Dikarya</taxon>
        <taxon>Basidiomycota</taxon>
        <taxon>Pucciniomycotina</taxon>
        <taxon>Microbotryomycetes</taxon>
        <taxon>Sporidiobolales</taxon>
        <taxon>Sporidiobolaceae</taxon>
        <taxon>Rhodotorula</taxon>
    </lineage>
</organism>
<feature type="region of interest" description="Disordered" evidence="5">
    <location>
        <begin position="502"/>
        <end position="532"/>
    </location>
</feature>
<feature type="region of interest" description="Disordered" evidence="5">
    <location>
        <begin position="544"/>
        <end position="684"/>
    </location>
</feature>
<evidence type="ECO:0000256" key="6">
    <source>
        <dbReference type="SAM" id="Phobius"/>
    </source>
</evidence>
<feature type="transmembrane region" description="Helical" evidence="6">
    <location>
        <begin position="193"/>
        <end position="220"/>
    </location>
</feature>
<dbReference type="EMBL" id="PJQD01000086">
    <property type="protein sequence ID" value="POY71129.1"/>
    <property type="molecule type" value="Genomic_DNA"/>
</dbReference>
<feature type="transmembrane region" description="Helical" evidence="6">
    <location>
        <begin position="232"/>
        <end position="252"/>
    </location>
</feature>
<feature type="region of interest" description="Disordered" evidence="5">
    <location>
        <begin position="437"/>
        <end position="463"/>
    </location>
</feature>
<evidence type="ECO:0000256" key="3">
    <source>
        <dbReference type="ARBA" id="ARBA00022989"/>
    </source>
</evidence>
<dbReference type="PANTHER" id="PTHR12570:SF92">
    <property type="entry name" value="SPICHTHYIN, ISOFORM B"/>
    <property type="match status" value="1"/>
</dbReference>